<feature type="domain" description="MPN" evidence="7">
    <location>
        <begin position="102"/>
        <end position="224"/>
    </location>
</feature>
<dbReference type="OrthoDB" id="9804482at2"/>
<dbReference type="AlphaFoldDB" id="A0A0K6ISG5"/>
<dbReference type="CDD" id="cd08071">
    <property type="entry name" value="MPN_DUF2466"/>
    <property type="match status" value="1"/>
</dbReference>
<evidence type="ECO:0000313" key="8">
    <source>
        <dbReference type="EMBL" id="CUB06046.1"/>
    </source>
</evidence>
<keyword evidence="4" id="KW-0862">Zinc</keyword>
<keyword evidence="5" id="KW-0482">Metalloprotease</keyword>
<dbReference type="EMBL" id="CYHH01000002">
    <property type="protein sequence ID" value="CUB06046.1"/>
    <property type="molecule type" value="Genomic_DNA"/>
</dbReference>
<keyword evidence="1" id="KW-0645">Protease</keyword>
<dbReference type="InterPro" id="IPR001405">
    <property type="entry name" value="UPF0758"/>
</dbReference>
<accession>A0A0K6ISG5</accession>
<proteinExistence type="inferred from homology"/>
<keyword evidence="9" id="KW-1185">Reference proteome</keyword>
<dbReference type="InterPro" id="IPR037518">
    <property type="entry name" value="MPN"/>
</dbReference>
<dbReference type="InterPro" id="IPR020891">
    <property type="entry name" value="UPF0758_CS"/>
</dbReference>
<dbReference type="PANTHER" id="PTHR30471:SF3">
    <property type="entry name" value="UPF0758 PROTEIN YEES-RELATED"/>
    <property type="match status" value="1"/>
</dbReference>
<protein>
    <submittedName>
        <fullName evidence="8">DNA replication and repair protein RadC</fullName>
    </submittedName>
</protein>
<gene>
    <name evidence="8" type="ORF">Ga0061068_102260</name>
</gene>
<evidence type="ECO:0000256" key="1">
    <source>
        <dbReference type="ARBA" id="ARBA00022670"/>
    </source>
</evidence>
<dbReference type="NCBIfam" id="TIGR00608">
    <property type="entry name" value="radc"/>
    <property type="match status" value="1"/>
</dbReference>
<dbReference type="InterPro" id="IPR025657">
    <property type="entry name" value="RadC_JAB"/>
</dbReference>
<dbReference type="Gene3D" id="1.10.150.20">
    <property type="entry name" value="5' to 3' exonuclease, C-terminal subdomain"/>
    <property type="match status" value="1"/>
</dbReference>
<dbReference type="InterPro" id="IPR010994">
    <property type="entry name" value="RuvA_2-like"/>
</dbReference>
<dbReference type="Gene3D" id="3.40.140.10">
    <property type="entry name" value="Cytidine Deaminase, domain 2"/>
    <property type="match status" value="1"/>
</dbReference>
<dbReference type="InterPro" id="IPR046778">
    <property type="entry name" value="UPF0758_N"/>
</dbReference>
<dbReference type="Pfam" id="PF20582">
    <property type="entry name" value="UPF0758_N"/>
    <property type="match status" value="1"/>
</dbReference>
<dbReference type="Pfam" id="PF04002">
    <property type="entry name" value="RadC"/>
    <property type="match status" value="1"/>
</dbReference>
<dbReference type="SUPFAM" id="SSF102712">
    <property type="entry name" value="JAB1/MPN domain"/>
    <property type="match status" value="1"/>
</dbReference>
<dbReference type="PROSITE" id="PS50249">
    <property type="entry name" value="MPN"/>
    <property type="match status" value="1"/>
</dbReference>
<evidence type="ECO:0000256" key="6">
    <source>
        <dbReference type="RuleBase" id="RU003797"/>
    </source>
</evidence>
<dbReference type="GO" id="GO:0008237">
    <property type="term" value="F:metallopeptidase activity"/>
    <property type="evidence" value="ECO:0007669"/>
    <property type="project" value="UniProtKB-KW"/>
</dbReference>
<dbReference type="GO" id="GO:0006508">
    <property type="term" value="P:proteolysis"/>
    <property type="evidence" value="ECO:0007669"/>
    <property type="project" value="UniProtKB-KW"/>
</dbReference>
<dbReference type="SUPFAM" id="SSF47781">
    <property type="entry name" value="RuvA domain 2-like"/>
    <property type="match status" value="1"/>
</dbReference>
<dbReference type="GO" id="GO:0046872">
    <property type="term" value="F:metal ion binding"/>
    <property type="evidence" value="ECO:0007669"/>
    <property type="project" value="UniProtKB-KW"/>
</dbReference>
<reference evidence="9" key="1">
    <citation type="submission" date="2015-08" db="EMBL/GenBank/DDBJ databases">
        <authorList>
            <person name="Babu N.S."/>
            <person name="Beckwith C.J."/>
            <person name="Beseler K.G."/>
            <person name="Brison A."/>
            <person name="Carone J.V."/>
            <person name="Caskin T.P."/>
            <person name="Diamond M."/>
            <person name="Durham M.E."/>
            <person name="Foxe J.M."/>
            <person name="Go M."/>
            <person name="Henderson B.A."/>
            <person name="Jones I.B."/>
            <person name="McGettigan J.A."/>
            <person name="Micheletti S.J."/>
            <person name="Nasrallah M.E."/>
            <person name="Ortiz D."/>
            <person name="Piller C.R."/>
            <person name="Privatt S.R."/>
            <person name="Schneider S.L."/>
            <person name="Sharp S."/>
            <person name="Smith T.C."/>
            <person name="Stanton J.D."/>
            <person name="Ullery H.E."/>
            <person name="Wilson R.J."/>
            <person name="Serrano M.G."/>
            <person name="Buck G."/>
            <person name="Lee V."/>
            <person name="Wang Y."/>
            <person name="Carvalho R."/>
            <person name="Voegtly L."/>
            <person name="Shi R."/>
            <person name="Duckworth R."/>
            <person name="Johnson A."/>
            <person name="Loviza R."/>
            <person name="Walstead R."/>
            <person name="Shah Z."/>
            <person name="Kiflezghi M."/>
            <person name="Wade K."/>
            <person name="Ball S.L."/>
            <person name="Bradley K.W."/>
            <person name="Asai D.J."/>
            <person name="Bowman C.A."/>
            <person name="Russell D.A."/>
            <person name="Pope W.H."/>
            <person name="Jacobs-Sera D."/>
            <person name="Hendrix R.W."/>
            <person name="Hatfull G.F."/>
        </authorList>
    </citation>
    <scope>NUCLEOTIDE SEQUENCE [LARGE SCALE GENOMIC DNA]</scope>
    <source>
        <strain evidence="9">JCM 19170</strain>
    </source>
</reference>
<dbReference type="PROSITE" id="PS01302">
    <property type="entry name" value="UPF0758"/>
    <property type="match status" value="1"/>
</dbReference>
<evidence type="ECO:0000259" key="7">
    <source>
        <dbReference type="PROSITE" id="PS50249"/>
    </source>
</evidence>
<evidence type="ECO:0000256" key="2">
    <source>
        <dbReference type="ARBA" id="ARBA00022723"/>
    </source>
</evidence>
<evidence type="ECO:0000256" key="5">
    <source>
        <dbReference type="ARBA" id="ARBA00023049"/>
    </source>
</evidence>
<name>A0A0K6ISG5_9PROT</name>
<dbReference type="Proteomes" id="UP000182108">
    <property type="component" value="Unassembled WGS sequence"/>
</dbReference>
<keyword evidence="3" id="KW-0378">Hydrolase</keyword>
<evidence type="ECO:0000256" key="4">
    <source>
        <dbReference type="ARBA" id="ARBA00022833"/>
    </source>
</evidence>
<dbReference type="NCBIfam" id="NF000642">
    <property type="entry name" value="PRK00024.1"/>
    <property type="match status" value="1"/>
</dbReference>
<keyword evidence="2" id="KW-0479">Metal-binding</keyword>
<evidence type="ECO:0000313" key="9">
    <source>
        <dbReference type="Proteomes" id="UP000182108"/>
    </source>
</evidence>
<comment type="similarity">
    <text evidence="6">Belongs to the UPF0758 family.</text>
</comment>
<evidence type="ECO:0000256" key="3">
    <source>
        <dbReference type="ARBA" id="ARBA00022801"/>
    </source>
</evidence>
<dbReference type="PANTHER" id="PTHR30471">
    <property type="entry name" value="DNA REPAIR PROTEIN RADC"/>
    <property type="match status" value="1"/>
</dbReference>
<dbReference type="RefSeq" id="WP_028874549.1">
    <property type="nucleotide sequence ID" value="NZ_CYHH01000002.1"/>
</dbReference>
<sequence>MPITDWPEQERPREKLLERGASALSDAELLAIFLRVGVRGKSAVDLARDLLTHFGGVRALVSAQPKAFAAVHGVGLAKYAQLQAAFELARRALAETAREADLLSDPESVKDWLRLRLAGLEHEVFYALLLDNRHRLLAAHELFRGTVDQTAVHPRELVKLALHANASAVIVAHNHPSGAAEPSRADAALTRTLREALALIDVRLLDHFIVTAGNVVSLAQLGML</sequence>
<organism evidence="8 9">
    <name type="scientific">Tepidiphilus thermophilus</name>
    <dbReference type="NCBI Taxonomy" id="876478"/>
    <lineage>
        <taxon>Bacteria</taxon>
        <taxon>Pseudomonadati</taxon>
        <taxon>Pseudomonadota</taxon>
        <taxon>Hydrogenophilia</taxon>
        <taxon>Hydrogenophilales</taxon>
        <taxon>Hydrogenophilaceae</taxon>
        <taxon>Tepidiphilus</taxon>
    </lineage>
</organism>